<keyword evidence="2" id="KW-1185">Reference proteome</keyword>
<accession>A0A0F9YN88</accession>
<gene>
    <name evidence="1" type="ORF">AAJ76_1050002507</name>
</gene>
<dbReference type="RefSeq" id="XP_024329919.1">
    <property type="nucleotide sequence ID" value="XM_024473702.1"/>
</dbReference>
<protein>
    <submittedName>
        <fullName evidence="1">Uncharacterized protein</fullName>
    </submittedName>
</protein>
<dbReference type="EMBL" id="JPQZ01000105">
    <property type="protein sequence ID" value="KKO74177.1"/>
    <property type="molecule type" value="Genomic_DNA"/>
</dbReference>
<dbReference type="GeneID" id="36318599"/>
<sequence>MKITIKHKIFSNGEKSLDFLMNHIIEEFIYCNSCSTPCKIKLLNIDSNKIIYRCTKRGCKRRHSTFHSTLPQIKIFGLVWLFPPRGK</sequence>
<dbReference type="Proteomes" id="UP000034350">
    <property type="component" value="Unassembled WGS sequence"/>
</dbReference>
<proteinExistence type="predicted"/>
<evidence type="ECO:0000313" key="1">
    <source>
        <dbReference type="EMBL" id="KKO74177.1"/>
    </source>
</evidence>
<reference evidence="1 2" key="1">
    <citation type="journal article" date="2015" name="Environ. Microbiol.">
        <title>Genome analyses suggest the presence of polyploidy and recent human-driven expansions in eight global populations of the honeybee pathogen Nosema ceranae.</title>
        <authorList>
            <person name="Pelin A."/>
            <person name="Selman M."/>
            <person name="Aris-Brosou S."/>
            <person name="Farinelli L."/>
            <person name="Corradi N."/>
        </authorList>
    </citation>
    <scope>NUCLEOTIDE SEQUENCE [LARGE SCALE GENOMIC DNA]</scope>
    <source>
        <strain evidence="1 2">PA08 1199</strain>
    </source>
</reference>
<organism evidence="1 2">
    <name type="scientific">Vairimorpha ceranae</name>
    <dbReference type="NCBI Taxonomy" id="40302"/>
    <lineage>
        <taxon>Eukaryota</taxon>
        <taxon>Fungi</taxon>
        <taxon>Fungi incertae sedis</taxon>
        <taxon>Microsporidia</taxon>
        <taxon>Nosematidae</taxon>
        <taxon>Vairimorpha</taxon>
    </lineage>
</organism>
<dbReference type="AlphaFoldDB" id="A0A0F9YN88"/>
<dbReference type="VEuPathDB" id="MicrosporidiaDB:AAJ76_1050002507"/>
<name>A0A0F9YN88_9MICR</name>
<comment type="caution">
    <text evidence="1">The sequence shown here is derived from an EMBL/GenBank/DDBJ whole genome shotgun (WGS) entry which is preliminary data.</text>
</comment>
<evidence type="ECO:0000313" key="2">
    <source>
        <dbReference type="Proteomes" id="UP000034350"/>
    </source>
</evidence>